<dbReference type="InterPro" id="IPR003658">
    <property type="entry name" value="Anti-sigma_ant"/>
</dbReference>
<dbReference type="RefSeq" id="WP_014985383.1">
    <property type="nucleotide sequence ID" value="NC_018681.1"/>
</dbReference>
<reference evidence="4 5" key="1">
    <citation type="journal article" date="2012" name="J. Bacteriol.">
        <title>Complete genome sequence of Nocardia brasiliensis HUJEG-1.</title>
        <authorList>
            <person name="Vera-Cabrera L."/>
            <person name="Ortiz-Lopez R."/>
            <person name="Elizondo-Gonzalez R."/>
            <person name="Perez-Maya A.A."/>
            <person name="Ocampo-Candiani J."/>
        </authorList>
    </citation>
    <scope>NUCLEOTIDE SEQUENCE [LARGE SCALE GENOMIC DNA]</scope>
    <source>
        <strain evidence="5">ATCC 700358</strain>
    </source>
</reference>
<evidence type="ECO:0000313" key="5">
    <source>
        <dbReference type="Proteomes" id="UP000006304"/>
    </source>
</evidence>
<gene>
    <name evidence="4" type="ORF">O3I_022865</name>
</gene>
<dbReference type="KEGG" id="nbr:O3I_022865"/>
<dbReference type="GO" id="GO:0043856">
    <property type="term" value="F:anti-sigma factor antagonist activity"/>
    <property type="evidence" value="ECO:0007669"/>
    <property type="project" value="InterPro"/>
</dbReference>
<comment type="similarity">
    <text evidence="1 2">Belongs to the anti-sigma-factor antagonist family.</text>
</comment>
<dbReference type="PANTHER" id="PTHR33495:SF13">
    <property type="entry name" value="ANTI-SIGMA-F FACTOR ANTAGONIST RSFB"/>
    <property type="match status" value="1"/>
</dbReference>
<name>K0ERT9_NOCB7</name>
<dbReference type="HOGENOM" id="CLU_115403_3_1_11"/>
<protein>
    <recommendedName>
        <fullName evidence="2">Anti-sigma factor antagonist</fullName>
    </recommendedName>
</protein>
<dbReference type="Proteomes" id="UP000006304">
    <property type="component" value="Chromosome"/>
</dbReference>
<dbReference type="Pfam" id="PF01740">
    <property type="entry name" value="STAS"/>
    <property type="match status" value="1"/>
</dbReference>
<dbReference type="EMBL" id="CP003876">
    <property type="protein sequence ID" value="AFU02528.1"/>
    <property type="molecule type" value="Genomic_DNA"/>
</dbReference>
<dbReference type="Gene3D" id="3.30.750.24">
    <property type="entry name" value="STAS domain"/>
    <property type="match status" value="1"/>
</dbReference>
<feature type="domain" description="STAS" evidence="3">
    <location>
        <begin position="22"/>
        <end position="131"/>
    </location>
</feature>
<evidence type="ECO:0000256" key="2">
    <source>
        <dbReference type="RuleBase" id="RU003749"/>
    </source>
</evidence>
<accession>K0ERT9</accession>
<evidence type="ECO:0000259" key="3">
    <source>
        <dbReference type="PROSITE" id="PS50801"/>
    </source>
</evidence>
<keyword evidence="5" id="KW-1185">Reference proteome</keyword>
<dbReference type="InterPro" id="IPR002645">
    <property type="entry name" value="STAS_dom"/>
</dbReference>
<organism evidence="4 5">
    <name type="scientific">Nocardia brasiliensis (strain ATCC 700358 / HUJEG-1)</name>
    <dbReference type="NCBI Taxonomy" id="1133849"/>
    <lineage>
        <taxon>Bacteria</taxon>
        <taxon>Bacillati</taxon>
        <taxon>Actinomycetota</taxon>
        <taxon>Actinomycetes</taxon>
        <taxon>Mycobacteriales</taxon>
        <taxon>Nocardiaceae</taxon>
        <taxon>Nocardia</taxon>
    </lineage>
</organism>
<dbReference type="PANTHER" id="PTHR33495">
    <property type="entry name" value="ANTI-SIGMA FACTOR ANTAGONIST TM_1081-RELATED-RELATED"/>
    <property type="match status" value="1"/>
</dbReference>
<dbReference type="SUPFAM" id="SSF52091">
    <property type="entry name" value="SpoIIaa-like"/>
    <property type="match status" value="1"/>
</dbReference>
<evidence type="ECO:0000256" key="1">
    <source>
        <dbReference type="ARBA" id="ARBA00009013"/>
    </source>
</evidence>
<dbReference type="PROSITE" id="PS50801">
    <property type="entry name" value="STAS"/>
    <property type="match status" value="1"/>
</dbReference>
<dbReference type="eggNOG" id="COG1366">
    <property type="taxonomic scope" value="Bacteria"/>
</dbReference>
<dbReference type="AlphaFoldDB" id="K0ERT9"/>
<evidence type="ECO:0000313" key="4">
    <source>
        <dbReference type="EMBL" id="AFU02528.1"/>
    </source>
</evidence>
<dbReference type="NCBIfam" id="TIGR00377">
    <property type="entry name" value="ant_ant_sig"/>
    <property type="match status" value="1"/>
</dbReference>
<proteinExistence type="inferred from homology"/>
<dbReference type="InterPro" id="IPR036513">
    <property type="entry name" value="STAS_dom_sf"/>
</dbReference>
<dbReference type="CDD" id="cd07043">
    <property type="entry name" value="STAS_anti-anti-sigma_factors"/>
    <property type="match status" value="1"/>
</dbReference>
<dbReference type="STRING" id="1133849.O3I_022865"/>
<sequence>MTDYEPGIPPPERTARPAGTWLTTAREMLDGVAVVRVGGEIDVLTAPKLATAIDDAQTTDTPHALIVDLSEVTFMASSGLTVLAAGAQPNPRGTRLVVVASHPATLRPMQLTGLTDLLSVYPTVAEARAALRTTPAEPSEDRHTQAEQSG</sequence>